<dbReference type="SUPFAM" id="SSF53850">
    <property type="entry name" value="Periplasmic binding protein-like II"/>
    <property type="match status" value="1"/>
</dbReference>
<feature type="domain" description="Solute-binding protein family 5" evidence="7">
    <location>
        <begin position="77"/>
        <end position="169"/>
    </location>
</feature>
<comment type="caution">
    <text evidence="8">The sequence shown here is derived from an EMBL/GenBank/DDBJ whole genome shotgun (WGS) entry which is preliminary data.</text>
</comment>
<evidence type="ECO:0000256" key="4">
    <source>
        <dbReference type="ARBA" id="ARBA00022729"/>
    </source>
</evidence>
<organism evidence="8 9">
    <name type="scientific">Parasphingorhabdus litoris</name>
    <dbReference type="NCBI Taxonomy" id="394733"/>
    <lineage>
        <taxon>Bacteria</taxon>
        <taxon>Pseudomonadati</taxon>
        <taxon>Pseudomonadota</taxon>
        <taxon>Alphaproteobacteria</taxon>
        <taxon>Sphingomonadales</taxon>
        <taxon>Sphingomonadaceae</taxon>
        <taxon>Parasphingorhabdus</taxon>
    </lineage>
</organism>
<dbReference type="PANTHER" id="PTHR30290">
    <property type="entry name" value="PERIPLASMIC BINDING COMPONENT OF ABC TRANSPORTER"/>
    <property type="match status" value="1"/>
</dbReference>
<evidence type="ECO:0000256" key="2">
    <source>
        <dbReference type="ARBA" id="ARBA00005695"/>
    </source>
</evidence>
<comment type="similarity">
    <text evidence="2">Belongs to the bacterial solute-binding protein 5 family.</text>
</comment>
<dbReference type="InterPro" id="IPR000914">
    <property type="entry name" value="SBP_5_dom"/>
</dbReference>
<dbReference type="PROSITE" id="PS51257">
    <property type="entry name" value="PROKAR_LIPOPROTEIN"/>
    <property type="match status" value="1"/>
</dbReference>
<evidence type="ECO:0000256" key="6">
    <source>
        <dbReference type="SAM" id="SignalP"/>
    </source>
</evidence>
<dbReference type="Proteomes" id="UP001500713">
    <property type="component" value="Unassembled WGS sequence"/>
</dbReference>
<evidence type="ECO:0000256" key="3">
    <source>
        <dbReference type="ARBA" id="ARBA00022448"/>
    </source>
</evidence>
<dbReference type="Pfam" id="PF00496">
    <property type="entry name" value="SBP_bac_5"/>
    <property type="match status" value="1"/>
</dbReference>
<protein>
    <recommendedName>
        <fullName evidence="7">Solute-binding protein family 5 domain-containing protein</fullName>
    </recommendedName>
</protein>
<sequence length="508" mass="55597">MTMTSRSPFSVLIALTSASLSLAACSAVGDEDRARVIVIEDADPVIKPIGINLNHASAIARSAIAKGLVGFDEQGRVVPSLAARWIVTDDGLSYIFRLNDVQWDDGRPVTAEAIATLLQERIAELEQSRLGPDLQNIDEIVSMTGRVIEIRLTTAHPNFLQLIAQPELGLFRSGNGAGPMRQLEEGDAYTLGVMPLQEPDAEGEVGEEEEEQAVDEEAPEDPRRIILRSENAAKAVARYTAGYTDVILNGKFHHLPLVEEAGISTNDLRLDPVAGLFGFQFLRAEGFWAVPKNREILSMAIDRPALLTSFPNVTAWQSRQKIVPEALDVDGINARPDWSSMTIQARQAYAREHVSRWEALEGPVSPLIISLPDAAGADILFLRVQSDLRRVGLNAIQVGPDQAADIRLIDEIAAYDSTRWFLYRLTCTAMSVCLNDADAKIAQAEAAINLQAKARLYAEAEVMLVSHYSFIPLAVPVRWSIARPNQRGLAVNPRGWHPLNLLVGVPIS</sequence>
<feature type="signal peptide" evidence="6">
    <location>
        <begin position="1"/>
        <end position="23"/>
    </location>
</feature>
<feature type="region of interest" description="Disordered" evidence="5">
    <location>
        <begin position="199"/>
        <end position="219"/>
    </location>
</feature>
<evidence type="ECO:0000256" key="1">
    <source>
        <dbReference type="ARBA" id="ARBA00004418"/>
    </source>
</evidence>
<evidence type="ECO:0000313" key="9">
    <source>
        <dbReference type="Proteomes" id="UP001500713"/>
    </source>
</evidence>
<proteinExistence type="inferred from homology"/>
<name>A0ABN1AEM9_9SPHN</name>
<evidence type="ECO:0000313" key="8">
    <source>
        <dbReference type="EMBL" id="GAA0474630.1"/>
    </source>
</evidence>
<dbReference type="PANTHER" id="PTHR30290:SF10">
    <property type="entry name" value="PERIPLASMIC OLIGOPEPTIDE-BINDING PROTEIN-RELATED"/>
    <property type="match status" value="1"/>
</dbReference>
<keyword evidence="3" id="KW-0813">Transport</keyword>
<dbReference type="Gene3D" id="3.10.105.10">
    <property type="entry name" value="Dipeptide-binding Protein, Domain 3"/>
    <property type="match status" value="1"/>
</dbReference>
<dbReference type="EMBL" id="BAAAEM010000002">
    <property type="protein sequence ID" value="GAA0474630.1"/>
    <property type="molecule type" value="Genomic_DNA"/>
</dbReference>
<dbReference type="Gene3D" id="3.90.76.10">
    <property type="entry name" value="Dipeptide-binding Protein, Domain 1"/>
    <property type="match status" value="1"/>
</dbReference>
<dbReference type="InterPro" id="IPR039424">
    <property type="entry name" value="SBP_5"/>
</dbReference>
<reference evidence="8 9" key="1">
    <citation type="journal article" date="2019" name="Int. J. Syst. Evol. Microbiol.">
        <title>The Global Catalogue of Microorganisms (GCM) 10K type strain sequencing project: providing services to taxonomists for standard genome sequencing and annotation.</title>
        <authorList>
            <consortium name="The Broad Institute Genomics Platform"/>
            <consortium name="The Broad Institute Genome Sequencing Center for Infectious Disease"/>
            <person name="Wu L."/>
            <person name="Ma J."/>
        </authorList>
    </citation>
    <scope>NUCLEOTIDE SEQUENCE [LARGE SCALE GENOMIC DNA]</scope>
    <source>
        <strain evidence="8 9">JCM 14162</strain>
    </source>
</reference>
<accession>A0ABN1AEM9</accession>
<comment type="subcellular location">
    <subcellularLocation>
        <location evidence="1">Periplasm</location>
    </subcellularLocation>
</comment>
<dbReference type="Gene3D" id="3.40.190.10">
    <property type="entry name" value="Periplasmic binding protein-like II"/>
    <property type="match status" value="1"/>
</dbReference>
<keyword evidence="4 6" id="KW-0732">Signal</keyword>
<evidence type="ECO:0000259" key="7">
    <source>
        <dbReference type="Pfam" id="PF00496"/>
    </source>
</evidence>
<keyword evidence="9" id="KW-1185">Reference proteome</keyword>
<evidence type="ECO:0000256" key="5">
    <source>
        <dbReference type="SAM" id="MobiDB-lite"/>
    </source>
</evidence>
<gene>
    <name evidence="8" type="ORF">GCM10009096_15210</name>
</gene>
<feature type="chain" id="PRO_5046493614" description="Solute-binding protein family 5 domain-containing protein" evidence="6">
    <location>
        <begin position="24"/>
        <end position="508"/>
    </location>
</feature>